<organism evidence="2">
    <name type="scientific">Micrurus carvalhoi</name>
    <dbReference type="NCBI Taxonomy" id="3147026"/>
    <lineage>
        <taxon>Eukaryota</taxon>
        <taxon>Metazoa</taxon>
        <taxon>Chordata</taxon>
        <taxon>Craniata</taxon>
        <taxon>Vertebrata</taxon>
        <taxon>Euteleostomi</taxon>
        <taxon>Lepidosauria</taxon>
        <taxon>Squamata</taxon>
        <taxon>Bifurcata</taxon>
        <taxon>Unidentata</taxon>
        <taxon>Episquamata</taxon>
        <taxon>Toxicofera</taxon>
        <taxon>Serpentes</taxon>
        <taxon>Colubroidea</taxon>
        <taxon>Elapidae</taxon>
        <taxon>Elapinae</taxon>
        <taxon>Micrurus</taxon>
    </lineage>
</organism>
<reference evidence="2" key="1">
    <citation type="submission" date="2017-07" db="EMBL/GenBank/DDBJ databases">
        <authorList>
            <person name="Mikheyev A."/>
            <person name="Grau M."/>
        </authorList>
    </citation>
    <scope>NUCLEOTIDE SEQUENCE</scope>
    <source>
        <tissue evidence="2">Venom_gland</tissue>
    </source>
</reference>
<feature type="transmembrane region" description="Helical" evidence="1">
    <location>
        <begin position="20"/>
        <end position="37"/>
    </location>
</feature>
<accession>A0A2H6MZ65</accession>
<protein>
    <submittedName>
        <fullName evidence="2">Uncharacterized protein</fullName>
    </submittedName>
</protein>
<dbReference type="EMBL" id="IACI01028160">
    <property type="protein sequence ID" value="LAA21004.1"/>
    <property type="molecule type" value="Transcribed_RNA"/>
</dbReference>
<keyword evidence="1" id="KW-1133">Transmembrane helix</keyword>
<dbReference type="EMBL" id="IACI01028159">
    <property type="protein sequence ID" value="LAA21003.1"/>
    <property type="molecule type" value="Transcribed_RNA"/>
</dbReference>
<evidence type="ECO:0000256" key="1">
    <source>
        <dbReference type="SAM" id="Phobius"/>
    </source>
</evidence>
<feature type="transmembrane region" description="Helical" evidence="1">
    <location>
        <begin position="57"/>
        <end position="75"/>
    </location>
</feature>
<keyword evidence="1" id="KW-0472">Membrane</keyword>
<proteinExistence type="predicted"/>
<name>A0A2H6MZ65_9SAUR</name>
<sequence length="108" mass="12673">MFDNRILWIFKALEMWRNLLLVGESYFFILFCSSNSLKENKSSYVCFSKVLFMSLHIYIYTVSLIKGLHFIKMFFPKVTGKGNMEKPPCSNHIELSSTFLDSIWLALL</sequence>
<dbReference type="AlphaFoldDB" id="A0A2H6MZ65"/>
<keyword evidence="1" id="KW-0812">Transmembrane</keyword>
<evidence type="ECO:0000313" key="2">
    <source>
        <dbReference type="EMBL" id="LAA21004.1"/>
    </source>
</evidence>
<reference evidence="2" key="2">
    <citation type="submission" date="2017-12" db="EMBL/GenBank/DDBJ databases">
        <title>Coralsnake Venomics: Analyses of Venom Gland Transcriptomes and Proteomes of Six Brazilian Taxa.</title>
        <authorList>
            <person name="Aird S.D."/>
            <person name="Jorge da Silva N."/>
            <person name="Qiu L."/>
            <person name="Villar-Briones A."/>
            <person name="Aparecida-Saddi V."/>
            <person name="Campos-Telles M.P."/>
            <person name="Grau M."/>
            <person name="Mikheyev A.S."/>
        </authorList>
    </citation>
    <scope>NUCLEOTIDE SEQUENCE</scope>
    <source>
        <tissue evidence="2">Venom_gland</tissue>
    </source>
</reference>